<dbReference type="InterPro" id="IPR002048">
    <property type="entry name" value="EF_hand_dom"/>
</dbReference>
<gene>
    <name evidence="3" type="ORF">EGYM00392_LOCUS24515</name>
</gene>
<proteinExistence type="predicted"/>
<sequence length="178" mass="19159">MTFKMLDTDGSTYLDYNETWDALVNFEWSGTLATFQMMWKLGVKSPGVYLEQFSDMNQAGLGLVPGYQTRDEVCSRSVPALAMANFLVTHFIVPSSDGMHTSLGCGFRTRMNETTCNTSPTIGACSPPPARNTASNVSSTSNTTLGVSSAHRLGPHGCRTLLPAVPVLLATVALTLAW</sequence>
<dbReference type="AlphaFoldDB" id="A0A7S1NEQ1"/>
<feature type="region of interest" description="Disordered" evidence="1">
    <location>
        <begin position="123"/>
        <end position="146"/>
    </location>
</feature>
<feature type="compositionally biased region" description="Low complexity" evidence="1">
    <location>
        <begin position="132"/>
        <end position="146"/>
    </location>
</feature>
<dbReference type="EMBL" id="HBGA01065780">
    <property type="protein sequence ID" value="CAD9013413.1"/>
    <property type="molecule type" value="Transcribed_RNA"/>
</dbReference>
<name>A0A7S1NEQ1_9EUGL</name>
<organism evidence="3">
    <name type="scientific">Eutreptiella gymnastica</name>
    <dbReference type="NCBI Taxonomy" id="73025"/>
    <lineage>
        <taxon>Eukaryota</taxon>
        <taxon>Discoba</taxon>
        <taxon>Euglenozoa</taxon>
        <taxon>Euglenida</taxon>
        <taxon>Spirocuta</taxon>
        <taxon>Euglenophyceae</taxon>
        <taxon>Eutreptiales</taxon>
        <taxon>Eutreptiaceae</taxon>
        <taxon>Eutreptiella</taxon>
    </lineage>
</organism>
<evidence type="ECO:0000259" key="2">
    <source>
        <dbReference type="PROSITE" id="PS50222"/>
    </source>
</evidence>
<feature type="domain" description="EF-hand" evidence="2">
    <location>
        <begin position="1"/>
        <end position="29"/>
    </location>
</feature>
<dbReference type="PROSITE" id="PS50222">
    <property type="entry name" value="EF_HAND_2"/>
    <property type="match status" value="1"/>
</dbReference>
<evidence type="ECO:0000256" key="1">
    <source>
        <dbReference type="SAM" id="MobiDB-lite"/>
    </source>
</evidence>
<accession>A0A7S1NEQ1</accession>
<protein>
    <recommendedName>
        <fullName evidence="2">EF-hand domain-containing protein</fullName>
    </recommendedName>
</protein>
<dbReference type="GO" id="GO:0005509">
    <property type="term" value="F:calcium ion binding"/>
    <property type="evidence" value="ECO:0007669"/>
    <property type="project" value="InterPro"/>
</dbReference>
<reference evidence="3" key="1">
    <citation type="submission" date="2021-01" db="EMBL/GenBank/DDBJ databases">
        <authorList>
            <person name="Corre E."/>
            <person name="Pelletier E."/>
            <person name="Niang G."/>
            <person name="Scheremetjew M."/>
            <person name="Finn R."/>
            <person name="Kale V."/>
            <person name="Holt S."/>
            <person name="Cochrane G."/>
            <person name="Meng A."/>
            <person name="Brown T."/>
            <person name="Cohen L."/>
        </authorList>
    </citation>
    <scope>NUCLEOTIDE SEQUENCE</scope>
    <source>
        <strain evidence="3">NIES-381</strain>
    </source>
</reference>
<evidence type="ECO:0000313" key="3">
    <source>
        <dbReference type="EMBL" id="CAD9013413.1"/>
    </source>
</evidence>